<dbReference type="Gene3D" id="3.10.620.30">
    <property type="match status" value="1"/>
</dbReference>
<protein>
    <submittedName>
        <fullName evidence="2">Transglutaminase family protein</fullName>
    </submittedName>
</protein>
<dbReference type="Pfam" id="PF08379">
    <property type="entry name" value="Bact_transglu_N"/>
    <property type="match status" value="1"/>
</dbReference>
<name>A0A7X1FRT8_9SPHN</name>
<dbReference type="InterPro" id="IPR013589">
    <property type="entry name" value="Bac_transglu_N"/>
</dbReference>
<dbReference type="Proteomes" id="UP000566813">
    <property type="component" value="Unassembled WGS sequence"/>
</dbReference>
<evidence type="ECO:0000313" key="3">
    <source>
        <dbReference type="Proteomes" id="UP000566813"/>
    </source>
</evidence>
<proteinExistence type="predicted"/>
<dbReference type="RefSeq" id="WP_185663928.1">
    <property type="nucleotide sequence ID" value="NZ_JACLAW010000006.1"/>
</dbReference>
<dbReference type="SUPFAM" id="SSF54001">
    <property type="entry name" value="Cysteine proteinases"/>
    <property type="match status" value="1"/>
</dbReference>
<gene>
    <name evidence="2" type="ORF">H7F51_09015</name>
</gene>
<dbReference type="PANTHER" id="PTHR33490:SF6">
    <property type="entry name" value="SLL1049 PROTEIN"/>
    <property type="match status" value="1"/>
</dbReference>
<dbReference type="InterPro" id="IPR038765">
    <property type="entry name" value="Papain-like_cys_pep_sf"/>
</dbReference>
<dbReference type="Pfam" id="PF01841">
    <property type="entry name" value="Transglut_core"/>
    <property type="match status" value="1"/>
</dbReference>
<dbReference type="AlphaFoldDB" id="A0A7X1FRT8"/>
<feature type="domain" description="Transglutaminase-like" evidence="1">
    <location>
        <begin position="161"/>
        <end position="225"/>
    </location>
</feature>
<accession>A0A7X1FRT8</accession>
<dbReference type="SMART" id="SM00460">
    <property type="entry name" value="TGc"/>
    <property type="match status" value="1"/>
</dbReference>
<comment type="caution">
    <text evidence="2">The sequence shown here is derived from an EMBL/GenBank/DDBJ whole genome shotgun (WGS) entry which is preliminary data.</text>
</comment>
<organism evidence="2 3">
    <name type="scientific">Novosphingobium flavum</name>
    <dbReference type="NCBI Taxonomy" id="1778672"/>
    <lineage>
        <taxon>Bacteria</taxon>
        <taxon>Pseudomonadati</taxon>
        <taxon>Pseudomonadota</taxon>
        <taxon>Alphaproteobacteria</taxon>
        <taxon>Sphingomonadales</taxon>
        <taxon>Sphingomonadaceae</taxon>
        <taxon>Novosphingobium</taxon>
    </lineage>
</organism>
<dbReference type="EMBL" id="JACLAW010000006">
    <property type="protein sequence ID" value="MBC2665664.1"/>
    <property type="molecule type" value="Genomic_DNA"/>
</dbReference>
<dbReference type="InterPro" id="IPR002931">
    <property type="entry name" value="Transglutaminase-like"/>
</dbReference>
<sequence>MHLLVRHVTRYRFDPPIEHGLQRLRLHPKETHGQTIRSWSMEIAGGKAECAYDDHNFNQVSLISIPPGTEELTITCTGEVETSDRVGLLGKHGGRLPLWAFRAQSPLTKPGPKMKELAAAAARDNDGGDALALLHGLSRAVVEAVDYAPGHTDVATTGEAALAAGKGVCQDHVHVFIGCARALGVPARYVSGYLMMNDRVEQEAGHAWAEAHVDGLGWVGFDIANGICPDARYVRVASGRDYAEAAPVIGINLGETESTLTVSLAVEQQAVQQ</sequence>
<keyword evidence="3" id="KW-1185">Reference proteome</keyword>
<reference evidence="2 3" key="1">
    <citation type="submission" date="2020-08" db="EMBL/GenBank/DDBJ databases">
        <title>The genome sequence of type strain Novosphingobium flavum NBRC 111647.</title>
        <authorList>
            <person name="Liu Y."/>
        </authorList>
    </citation>
    <scope>NUCLEOTIDE SEQUENCE [LARGE SCALE GENOMIC DNA]</scope>
    <source>
        <strain evidence="2 3">NBRC 111647</strain>
    </source>
</reference>
<evidence type="ECO:0000259" key="1">
    <source>
        <dbReference type="SMART" id="SM00460"/>
    </source>
</evidence>
<evidence type="ECO:0000313" key="2">
    <source>
        <dbReference type="EMBL" id="MBC2665664.1"/>
    </source>
</evidence>
<dbReference type="PANTHER" id="PTHR33490">
    <property type="entry name" value="BLR5614 PROTEIN-RELATED"/>
    <property type="match status" value="1"/>
</dbReference>